<organism evidence="12 13">
    <name type="scientific">Laodelphax striatellus</name>
    <name type="common">Small brown planthopper</name>
    <name type="synonym">Delphax striatella</name>
    <dbReference type="NCBI Taxonomy" id="195883"/>
    <lineage>
        <taxon>Eukaryota</taxon>
        <taxon>Metazoa</taxon>
        <taxon>Ecdysozoa</taxon>
        <taxon>Arthropoda</taxon>
        <taxon>Hexapoda</taxon>
        <taxon>Insecta</taxon>
        <taxon>Pterygota</taxon>
        <taxon>Neoptera</taxon>
        <taxon>Paraneoptera</taxon>
        <taxon>Hemiptera</taxon>
        <taxon>Auchenorrhyncha</taxon>
        <taxon>Fulgoroidea</taxon>
        <taxon>Delphacidae</taxon>
        <taxon>Criomorphinae</taxon>
        <taxon>Laodelphax</taxon>
    </lineage>
</organism>
<dbReference type="SMR" id="A0A482X1E2"/>
<evidence type="ECO:0000256" key="3">
    <source>
        <dbReference type="ARBA" id="ARBA00017951"/>
    </source>
</evidence>
<dbReference type="PANTHER" id="PTHR42650:SF1">
    <property type="entry name" value="GUIDED ENTRY OF TAIL-ANCHORED PROTEINS FACTOR 1"/>
    <property type="match status" value="1"/>
</dbReference>
<reference evidence="12 13" key="1">
    <citation type="journal article" date="2017" name="Gigascience">
        <title>Genome sequence of the small brown planthopper, Laodelphax striatellus.</title>
        <authorList>
            <person name="Zhu J."/>
            <person name="Jiang F."/>
            <person name="Wang X."/>
            <person name="Yang P."/>
            <person name="Bao Y."/>
            <person name="Zhao W."/>
            <person name="Wang W."/>
            <person name="Lu H."/>
            <person name="Wang Q."/>
            <person name="Cui N."/>
            <person name="Li J."/>
            <person name="Chen X."/>
            <person name="Luo L."/>
            <person name="Yu J."/>
            <person name="Kang L."/>
            <person name="Cui F."/>
        </authorList>
    </citation>
    <scope>NUCLEOTIDE SEQUENCE [LARGE SCALE GENOMIC DNA]</scope>
    <source>
        <strain evidence="12">Lst14</strain>
    </source>
</reference>
<dbReference type="Proteomes" id="UP000291343">
    <property type="component" value="Unassembled WGS sequence"/>
</dbReference>
<dbReference type="PANTHER" id="PTHR42650">
    <property type="entry name" value="TAIL-ANCHORED PROTEIN INSERTION RECEPTOR WRB"/>
    <property type="match status" value="1"/>
</dbReference>
<dbReference type="InterPro" id="IPR028945">
    <property type="entry name" value="Get1"/>
</dbReference>
<evidence type="ECO:0000313" key="12">
    <source>
        <dbReference type="EMBL" id="RZF39160.1"/>
    </source>
</evidence>
<dbReference type="Pfam" id="PF04420">
    <property type="entry name" value="CHD5"/>
    <property type="match status" value="1"/>
</dbReference>
<evidence type="ECO:0000256" key="7">
    <source>
        <dbReference type="ARBA" id="ARBA00023136"/>
    </source>
</evidence>
<dbReference type="InParanoid" id="A0A482X1E2"/>
<dbReference type="STRING" id="195883.A0A482X1E2"/>
<evidence type="ECO:0000256" key="5">
    <source>
        <dbReference type="ARBA" id="ARBA00022824"/>
    </source>
</evidence>
<evidence type="ECO:0000256" key="6">
    <source>
        <dbReference type="ARBA" id="ARBA00022989"/>
    </source>
</evidence>
<evidence type="ECO:0000256" key="9">
    <source>
        <dbReference type="ARBA" id="ARBA00033006"/>
    </source>
</evidence>
<dbReference type="OrthoDB" id="69461at2759"/>
<feature type="transmembrane region" description="Helical" evidence="11">
    <location>
        <begin position="6"/>
        <end position="30"/>
    </location>
</feature>
<dbReference type="EMBL" id="QKKF02020490">
    <property type="protein sequence ID" value="RZF39160.1"/>
    <property type="molecule type" value="Genomic_DNA"/>
</dbReference>
<keyword evidence="5" id="KW-0256">Endoplasmic reticulum</keyword>
<keyword evidence="7 11" id="KW-0472">Membrane</keyword>
<evidence type="ECO:0000313" key="13">
    <source>
        <dbReference type="Proteomes" id="UP000291343"/>
    </source>
</evidence>
<evidence type="ECO:0000256" key="2">
    <source>
        <dbReference type="ARBA" id="ARBA00010799"/>
    </source>
</evidence>
<feature type="transmembrane region" description="Helical" evidence="11">
    <location>
        <begin position="125"/>
        <end position="149"/>
    </location>
</feature>
<keyword evidence="10" id="KW-0175">Coiled coil</keyword>
<dbReference type="GO" id="GO:0005789">
    <property type="term" value="C:endoplasmic reticulum membrane"/>
    <property type="evidence" value="ECO:0007669"/>
    <property type="project" value="UniProtKB-SubCell"/>
</dbReference>
<dbReference type="GO" id="GO:0043529">
    <property type="term" value="C:GET complex"/>
    <property type="evidence" value="ECO:0007669"/>
    <property type="project" value="TreeGrafter"/>
</dbReference>
<dbReference type="AlphaFoldDB" id="A0A482X1E2"/>
<evidence type="ECO:0000256" key="10">
    <source>
        <dbReference type="SAM" id="Coils"/>
    </source>
</evidence>
<comment type="caution">
    <text evidence="12">The sequence shown here is derived from an EMBL/GenBank/DDBJ whole genome shotgun (WGS) entry which is preliminary data.</text>
</comment>
<keyword evidence="6 11" id="KW-1133">Transmembrane helix</keyword>
<keyword evidence="4 11" id="KW-0812">Transmembrane</keyword>
<keyword evidence="13" id="KW-1185">Reference proteome</keyword>
<evidence type="ECO:0000256" key="4">
    <source>
        <dbReference type="ARBA" id="ARBA00022692"/>
    </source>
</evidence>
<dbReference type="GO" id="GO:0071816">
    <property type="term" value="P:tail-anchored membrane protein insertion into ER membrane"/>
    <property type="evidence" value="ECO:0007669"/>
    <property type="project" value="InterPro"/>
</dbReference>
<sequence length="167" mass="19140">MTHLIIYSIVLALVWEYMILFLKPILAVLCRENSSHRGLKQEILNLQNEISKISMNDEFAKYARLQRKLNSLKTEMESKVSQRLQEKFKVKFFVTSSVQVLLGLITVVFLWMYRHEPVLVVPEAWLSPIAPFISFPTSIEGAVGLPFWFSVCKVFAKSTATVATSIK</sequence>
<evidence type="ECO:0000256" key="8">
    <source>
        <dbReference type="ARBA" id="ARBA00032437"/>
    </source>
</evidence>
<gene>
    <name evidence="12" type="ORF">LSTR_LSTR005788</name>
</gene>
<protein>
    <recommendedName>
        <fullName evidence="3">Guided entry of tail-anchored proteins factor 1</fullName>
    </recommendedName>
    <alternativeName>
        <fullName evidence="8">Tail-anchored protein insertion receptor WRB</fullName>
    </alternativeName>
    <alternativeName>
        <fullName evidence="9">Tryptophan-rich basic protein</fullName>
    </alternativeName>
</protein>
<evidence type="ECO:0000256" key="1">
    <source>
        <dbReference type="ARBA" id="ARBA00004477"/>
    </source>
</evidence>
<name>A0A482X1E2_LAOST</name>
<comment type="similarity">
    <text evidence="2">Belongs to the WRB/GET1 family.</text>
</comment>
<comment type="subcellular location">
    <subcellularLocation>
        <location evidence="1">Endoplasmic reticulum membrane</location>
        <topology evidence="1">Multi-pass membrane protein</topology>
    </subcellularLocation>
</comment>
<accession>A0A482X1E2</accession>
<feature type="coiled-coil region" evidence="10">
    <location>
        <begin position="36"/>
        <end position="82"/>
    </location>
</feature>
<dbReference type="FunCoup" id="A0A482X1E2">
    <property type="interactions" value="471"/>
</dbReference>
<dbReference type="GO" id="GO:0043495">
    <property type="term" value="F:protein-membrane adaptor activity"/>
    <property type="evidence" value="ECO:0007669"/>
    <property type="project" value="TreeGrafter"/>
</dbReference>
<evidence type="ECO:0000256" key="11">
    <source>
        <dbReference type="SAM" id="Phobius"/>
    </source>
</evidence>
<feature type="transmembrane region" description="Helical" evidence="11">
    <location>
        <begin position="92"/>
        <end position="113"/>
    </location>
</feature>
<proteinExistence type="inferred from homology"/>
<dbReference type="Gene3D" id="1.10.287.660">
    <property type="entry name" value="Helix hairpin bin"/>
    <property type="match status" value="1"/>
</dbReference>
<dbReference type="InterPro" id="IPR029012">
    <property type="entry name" value="Helix_hairpin_bin_sf"/>
</dbReference>